<dbReference type="SUPFAM" id="SSF46689">
    <property type="entry name" value="Homeodomain-like"/>
    <property type="match status" value="1"/>
</dbReference>
<comment type="caution">
    <text evidence="5">The sequence shown here is derived from an EMBL/GenBank/DDBJ whole genome shotgun (WGS) entry which is preliminary data.</text>
</comment>
<dbReference type="PROSITE" id="PS00041">
    <property type="entry name" value="HTH_ARAC_FAMILY_1"/>
    <property type="match status" value="1"/>
</dbReference>
<keyword evidence="1" id="KW-0805">Transcription regulation</keyword>
<dbReference type="InterPro" id="IPR009057">
    <property type="entry name" value="Homeodomain-like_sf"/>
</dbReference>
<dbReference type="InterPro" id="IPR020449">
    <property type="entry name" value="Tscrpt_reg_AraC-type_HTH"/>
</dbReference>
<dbReference type="InterPro" id="IPR053142">
    <property type="entry name" value="PchR_regulatory_protein"/>
</dbReference>
<keyword evidence="2" id="KW-0238">DNA-binding</keyword>
<dbReference type="Pfam" id="PF12833">
    <property type="entry name" value="HTH_18"/>
    <property type="match status" value="1"/>
</dbReference>
<evidence type="ECO:0000259" key="4">
    <source>
        <dbReference type="PROSITE" id="PS01124"/>
    </source>
</evidence>
<dbReference type="PANTHER" id="PTHR47893:SF1">
    <property type="entry name" value="REGULATORY PROTEIN PCHR"/>
    <property type="match status" value="1"/>
</dbReference>
<dbReference type="Gene3D" id="1.10.10.60">
    <property type="entry name" value="Homeodomain-like"/>
    <property type="match status" value="2"/>
</dbReference>
<dbReference type="SMART" id="SM00342">
    <property type="entry name" value="HTH_ARAC"/>
    <property type="match status" value="1"/>
</dbReference>
<name>A0ABT8RE51_9BACT</name>
<protein>
    <submittedName>
        <fullName evidence="5">AraC family transcriptional regulator</fullName>
    </submittedName>
</protein>
<dbReference type="InterPro" id="IPR018062">
    <property type="entry name" value="HTH_AraC-typ_CS"/>
</dbReference>
<dbReference type="RefSeq" id="WP_302041046.1">
    <property type="nucleotide sequence ID" value="NZ_JAUKPO010000027.1"/>
</dbReference>
<dbReference type="EMBL" id="JAUKPO010000027">
    <property type="protein sequence ID" value="MDO1450244.1"/>
    <property type="molecule type" value="Genomic_DNA"/>
</dbReference>
<evidence type="ECO:0000256" key="1">
    <source>
        <dbReference type="ARBA" id="ARBA00023015"/>
    </source>
</evidence>
<gene>
    <name evidence="5" type="ORF">Q0590_28445</name>
</gene>
<proteinExistence type="predicted"/>
<keyword evidence="3" id="KW-0804">Transcription</keyword>
<sequence length="352" mass="40547">MKLRKTDEHLRKRDYLMKYYEFSLSDLLQENQAYGYLSQTPGGITDNATSIQDFTHNNAYISHYQMTDRSTSNVQIAFVELQVKENNLQICDTDCGPGIKSSFQLSGQVASSVNYINQTLEFKKGHHNLLHTLETGGKHLLRANEKVEIFHVGLPLTTFRRFIDDTEKWGEQTLNRIERQHAFIANQQSLPITTAMLTAMAEVKNCVLKGHVQKLYLEAKITEIMALQLDQILAHNNLYSQQAFISNTDREKLTAVREYILTHFLQDLSIQQLGKQFLLNEFKLKKGFKLLFGKPVFSFIQEQRMQYAKLLLLEKVKNVNEVAEMLGYVNANHFSAAFKKHFNISPSALLYN</sequence>
<evidence type="ECO:0000313" key="6">
    <source>
        <dbReference type="Proteomes" id="UP001168528"/>
    </source>
</evidence>
<evidence type="ECO:0000256" key="3">
    <source>
        <dbReference type="ARBA" id="ARBA00023163"/>
    </source>
</evidence>
<dbReference type="Proteomes" id="UP001168528">
    <property type="component" value="Unassembled WGS sequence"/>
</dbReference>
<dbReference type="PROSITE" id="PS01124">
    <property type="entry name" value="HTH_ARAC_FAMILY_2"/>
    <property type="match status" value="1"/>
</dbReference>
<evidence type="ECO:0000313" key="5">
    <source>
        <dbReference type="EMBL" id="MDO1450244.1"/>
    </source>
</evidence>
<organism evidence="5 6">
    <name type="scientific">Rhodocytophaga aerolata</name>
    <dbReference type="NCBI Taxonomy" id="455078"/>
    <lineage>
        <taxon>Bacteria</taxon>
        <taxon>Pseudomonadati</taxon>
        <taxon>Bacteroidota</taxon>
        <taxon>Cytophagia</taxon>
        <taxon>Cytophagales</taxon>
        <taxon>Rhodocytophagaceae</taxon>
        <taxon>Rhodocytophaga</taxon>
    </lineage>
</organism>
<dbReference type="PANTHER" id="PTHR47893">
    <property type="entry name" value="REGULATORY PROTEIN PCHR"/>
    <property type="match status" value="1"/>
</dbReference>
<accession>A0ABT8RE51</accession>
<reference evidence="5" key="1">
    <citation type="submission" date="2023-07" db="EMBL/GenBank/DDBJ databases">
        <title>The genome sequence of Rhodocytophaga aerolata KACC 12507.</title>
        <authorList>
            <person name="Zhang X."/>
        </authorList>
    </citation>
    <scope>NUCLEOTIDE SEQUENCE</scope>
    <source>
        <strain evidence="5">KACC 12507</strain>
    </source>
</reference>
<feature type="domain" description="HTH araC/xylS-type" evidence="4">
    <location>
        <begin position="254"/>
        <end position="352"/>
    </location>
</feature>
<dbReference type="InterPro" id="IPR018060">
    <property type="entry name" value="HTH_AraC"/>
</dbReference>
<evidence type="ECO:0000256" key="2">
    <source>
        <dbReference type="ARBA" id="ARBA00023125"/>
    </source>
</evidence>
<dbReference type="PRINTS" id="PR00032">
    <property type="entry name" value="HTHARAC"/>
</dbReference>
<keyword evidence="6" id="KW-1185">Reference proteome</keyword>